<feature type="repeat" description="TPR" evidence="3">
    <location>
        <begin position="256"/>
        <end position="289"/>
    </location>
</feature>
<feature type="repeat" description="TPR" evidence="3">
    <location>
        <begin position="222"/>
        <end position="255"/>
    </location>
</feature>
<keyword evidence="2 3" id="KW-0802">TPR repeat</keyword>
<name>A0ABU5C5Z8_9BACI</name>
<dbReference type="PROSITE" id="PS50005">
    <property type="entry name" value="TPR"/>
    <property type="match status" value="3"/>
</dbReference>
<dbReference type="InterPro" id="IPR051685">
    <property type="entry name" value="Ycf3/AcsC/BcsC/TPR_MFPF"/>
</dbReference>
<dbReference type="SUPFAM" id="SSF48403">
    <property type="entry name" value="Ankyrin repeat"/>
    <property type="match status" value="1"/>
</dbReference>
<dbReference type="PANTHER" id="PTHR44943">
    <property type="entry name" value="CELLULOSE SYNTHASE OPERON PROTEIN C"/>
    <property type="match status" value="1"/>
</dbReference>
<dbReference type="SUPFAM" id="SSF48452">
    <property type="entry name" value="TPR-like"/>
    <property type="match status" value="1"/>
</dbReference>
<dbReference type="InterPro" id="IPR019734">
    <property type="entry name" value="TPR_rpt"/>
</dbReference>
<dbReference type="Pfam" id="PF13432">
    <property type="entry name" value="TPR_16"/>
    <property type="match status" value="1"/>
</dbReference>
<reference evidence="4 5" key="1">
    <citation type="submission" date="2023-10" db="EMBL/GenBank/DDBJ databases">
        <title>Virgibacillus halophilus 5B73C genome.</title>
        <authorList>
            <person name="Miliotis G."/>
            <person name="Sengupta P."/>
            <person name="Hameed A."/>
            <person name="Chuvochina M."/>
            <person name="Mcdonagh F."/>
            <person name="Simpson A.C."/>
            <person name="Singh N.K."/>
            <person name="Rekha P.D."/>
            <person name="Raman K."/>
            <person name="Hugenholtz P."/>
            <person name="Venkateswaran K."/>
        </authorList>
    </citation>
    <scope>NUCLEOTIDE SEQUENCE [LARGE SCALE GENOMIC DNA]</scope>
    <source>
        <strain evidence="4 5">5B73C</strain>
    </source>
</reference>
<dbReference type="Gene3D" id="1.25.40.20">
    <property type="entry name" value="Ankyrin repeat-containing domain"/>
    <property type="match status" value="1"/>
</dbReference>
<dbReference type="Gene3D" id="1.25.40.10">
    <property type="entry name" value="Tetratricopeptide repeat domain"/>
    <property type="match status" value="2"/>
</dbReference>
<gene>
    <name evidence="4" type="ORF">RWE15_08605</name>
</gene>
<keyword evidence="5" id="KW-1185">Reference proteome</keyword>
<evidence type="ECO:0000256" key="2">
    <source>
        <dbReference type="ARBA" id="ARBA00022803"/>
    </source>
</evidence>
<accession>A0ABU5C5Z8</accession>
<sequence>MVFFDILNLMVSAGADKADVNRFGGTALLPAAEKGFLRTVQVCLDAGVPVNHVNYLGWSALLEAVILGNGGRLYTDVIEELINAGANIGLADRKHLTAVQHAEALGQDKVVRMLKGEKIEQSAEMIQAKASAKKNEFEKALELMTQALHKTPDNPDFLFYSGHFLMVLKRYKEAMNRFEKALTGHPQASEFYFYIANCLRSLKQPDRALAMFEEGAAKGDSIFFWYHQSNYLRELGRHEEAVTVMEKLLDMQPDRYDFAFHLANSLRALGRHQEAIDAIEMAIAADPDNPLYHNHKEESLKLQEEKQ</sequence>
<feature type="repeat" description="TPR" evidence="3">
    <location>
        <begin position="155"/>
        <end position="188"/>
    </location>
</feature>
<dbReference type="Proteomes" id="UP001281447">
    <property type="component" value="Unassembled WGS sequence"/>
</dbReference>
<proteinExistence type="predicted"/>
<organism evidence="4 5">
    <name type="scientific">Tigheibacillus halophilus</name>
    <dbReference type="NCBI Taxonomy" id="361280"/>
    <lineage>
        <taxon>Bacteria</taxon>
        <taxon>Bacillati</taxon>
        <taxon>Bacillota</taxon>
        <taxon>Bacilli</taxon>
        <taxon>Bacillales</taxon>
        <taxon>Bacillaceae</taxon>
        <taxon>Tigheibacillus</taxon>
    </lineage>
</organism>
<comment type="caution">
    <text evidence="4">The sequence shown here is derived from an EMBL/GenBank/DDBJ whole genome shotgun (WGS) entry which is preliminary data.</text>
</comment>
<dbReference type="InterPro" id="IPR011990">
    <property type="entry name" value="TPR-like_helical_dom_sf"/>
</dbReference>
<evidence type="ECO:0000313" key="5">
    <source>
        <dbReference type="Proteomes" id="UP001281447"/>
    </source>
</evidence>
<dbReference type="EMBL" id="JAWDIP010000003">
    <property type="protein sequence ID" value="MDY0394495.1"/>
    <property type="molecule type" value="Genomic_DNA"/>
</dbReference>
<dbReference type="Pfam" id="PF14559">
    <property type="entry name" value="TPR_19"/>
    <property type="match status" value="1"/>
</dbReference>
<evidence type="ECO:0000256" key="3">
    <source>
        <dbReference type="PROSITE-ProRule" id="PRU00339"/>
    </source>
</evidence>
<evidence type="ECO:0000256" key="1">
    <source>
        <dbReference type="ARBA" id="ARBA00022737"/>
    </source>
</evidence>
<keyword evidence="1" id="KW-0677">Repeat</keyword>
<dbReference type="SMART" id="SM00028">
    <property type="entry name" value="TPR"/>
    <property type="match status" value="4"/>
</dbReference>
<protein>
    <submittedName>
        <fullName evidence="4">Tetratricopeptide repeat protein</fullName>
    </submittedName>
</protein>
<dbReference type="PANTHER" id="PTHR44943:SF8">
    <property type="entry name" value="TPR REPEAT-CONTAINING PROTEIN MJ0263"/>
    <property type="match status" value="1"/>
</dbReference>
<dbReference type="Pfam" id="PF12796">
    <property type="entry name" value="Ank_2"/>
    <property type="match status" value="1"/>
</dbReference>
<dbReference type="InterPro" id="IPR036770">
    <property type="entry name" value="Ankyrin_rpt-contain_sf"/>
</dbReference>
<evidence type="ECO:0000313" key="4">
    <source>
        <dbReference type="EMBL" id="MDY0394495.1"/>
    </source>
</evidence>
<dbReference type="InterPro" id="IPR002110">
    <property type="entry name" value="Ankyrin_rpt"/>
</dbReference>